<keyword evidence="3" id="KW-0547">Nucleotide-binding</keyword>
<dbReference type="SUPFAM" id="SSF52540">
    <property type="entry name" value="P-loop containing nucleoside triphosphate hydrolases"/>
    <property type="match status" value="2"/>
</dbReference>
<dbReference type="AlphaFoldDB" id="A0A8T0EZX0"/>
<dbReference type="Pfam" id="PF00004">
    <property type="entry name" value="AAA"/>
    <property type="match status" value="1"/>
</dbReference>
<gene>
    <name evidence="9" type="ORF">HNY73_011660</name>
</gene>
<dbReference type="PANTHER" id="PTHR11638:SF18">
    <property type="entry name" value="HEAT SHOCK PROTEIN 104"/>
    <property type="match status" value="1"/>
</dbReference>
<dbReference type="InterPro" id="IPR001270">
    <property type="entry name" value="ClpA/B"/>
</dbReference>
<dbReference type="CDD" id="cd00009">
    <property type="entry name" value="AAA"/>
    <property type="match status" value="1"/>
</dbReference>
<reference evidence="9" key="2">
    <citation type="submission" date="2020-06" db="EMBL/GenBank/DDBJ databases">
        <authorList>
            <person name="Sheffer M."/>
        </authorList>
    </citation>
    <scope>NUCLEOTIDE SEQUENCE</scope>
</reference>
<reference evidence="9" key="1">
    <citation type="journal article" date="2020" name="bioRxiv">
        <title>Chromosome-level reference genome of the European wasp spider Argiope bruennichi: a resource for studies on range expansion and evolutionary adaptation.</title>
        <authorList>
            <person name="Sheffer M.M."/>
            <person name="Hoppe A."/>
            <person name="Krehenwinkel H."/>
            <person name="Uhl G."/>
            <person name="Kuss A.W."/>
            <person name="Jensen L."/>
            <person name="Jensen C."/>
            <person name="Gillespie R.G."/>
            <person name="Hoff K.J."/>
            <person name="Prost S."/>
        </authorList>
    </citation>
    <scope>NUCLEOTIDE SEQUENCE</scope>
</reference>
<feature type="compositionally biased region" description="Low complexity" evidence="6">
    <location>
        <begin position="905"/>
        <end position="917"/>
    </location>
</feature>
<dbReference type="PANTHER" id="PTHR11638">
    <property type="entry name" value="ATP-DEPENDENT CLP PROTEASE"/>
    <property type="match status" value="1"/>
</dbReference>
<keyword evidence="2" id="KW-0808">Transferase</keyword>
<dbReference type="CDD" id="cd19499">
    <property type="entry name" value="RecA-like_ClpB_Hsp104-like"/>
    <property type="match status" value="1"/>
</dbReference>
<evidence type="ECO:0000313" key="9">
    <source>
        <dbReference type="EMBL" id="KAF8784111.1"/>
    </source>
</evidence>
<evidence type="ECO:0000256" key="5">
    <source>
        <dbReference type="ARBA" id="ARBA00023186"/>
    </source>
</evidence>
<dbReference type="PROSITE" id="PS00647">
    <property type="entry name" value="THYMID_PHOSPHORYLASE"/>
    <property type="match status" value="1"/>
</dbReference>
<feature type="domain" description="AAA+ ATPase" evidence="8">
    <location>
        <begin position="743"/>
        <end position="882"/>
    </location>
</feature>
<organism evidence="9 10">
    <name type="scientific">Argiope bruennichi</name>
    <name type="common">Wasp spider</name>
    <name type="synonym">Aranea bruennichi</name>
    <dbReference type="NCBI Taxonomy" id="94029"/>
    <lineage>
        <taxon>Eukaryota</taxon>
        <taxon>Metazoa</taxon>
        <taxon>Ecdysozoa</taxon>
        <taxon>Arthropoda</taxon>
        <taxon>Chelicerata</taxon>
        <taxon>Arachnida</taxon>
        <taxon>Araneae</taxon>
        <taxon>Araneomorphae</taxon>
        <taxon>Entelegynae</taxon>
        <taxon>Araneoidea</taxon>
        <taxon>Araneidae</taxon>
        <taxon>Argiope</taxon>
    </lineage>
</organism>
<dbReference type="InterPro" id="IPR035902">
    <property type="entry name" value="Nuc_phospho_transferase"/>
</dbReference>
<keyword evidence="1" id="KW-0328">Glycosyltransferase</keyword>
<dbReference type="GO" id="GO:0016757">
    <property type="term" value="F:glycosyltransferase activity"/>
    <property type="evidence" value="ECO:0007669"/>
    <property type="project" value="UniProtKB-KW"/>
</dbReference>
<dbReference type="InterPro" id="IPR003959">
    <property type="entry name" value="ATPase_AAA_core"/>
</dbReference>
<dbReference type="Pfam" id="PF07724">
    <property type="entry name" value="AAA_2"/>
    <property type="match status" value="1"/>
</dbReference>
<feature type="transmembrane region" description="Helical" evidence="7">
    <location>
        <begin position="944"/>
        <end position="966"/>
    </location>
</feature>
<evidence type="ECO:0000256" key="4">
    <source>
        <dbReference type="ARBA" id="ARBA00022840"/>
    </source>
</evidence>
<feature type="transmembrane region" description="Helical" evidence="7">
    <location>
        <begin position="1014"/>
        <end position="1037"/>
    </location>
</feature>
<proteinExistence type="predicted"/>
<feature type="transmembrane region" description="Helical" evidence="7">
    <location>
        <begin position="272"/>
        <end position="296"/>
    </location>
</feature>
<dbReference type="Proteomes" id="UP000807504">
    <property type="component" value="Unassembled WGS sequence"/>
</dbReference>
<sequence length="1087" mass="113885">MGITEGAIPFAVKYPKFIISNVIGGMIAAFPLCGVFQISDAAAMEELLFIFLVQLEKLLQIQTCIKLCMRRLSFSNNPGCFLITAGINIESELLDYTKCLVESGDTVNFKFPGTSVDKHSSGGVGDKVSLIIGPILASFGFYVAKMSGRGLAQTGGTIDKMESIPNLKTDLSLEKLKEIVEVDKFAISSATLNLVPGDKVIYALRDVTATVDSIDLIAASIMSKKLAFNNDYYCLDVKCGSGSFCKELETAKDLAKKMLKLLITLTENHKKLGWLEIFGIIVFAILTLVMIVFGLYEVVGAFGVTTGAIADGAGAGAAGAEDGVILGVEGEGLAGEVVGCERTTINDGGDQGDQNYKDFVTNLEKINPRTIYFPGNHTSVNDFYKKTLLLTKKHYRLNSAKIDLDNLKFYDISGYKDRNMPTIRTAKPVTSLKDGNITYDADDDNLTIEQPSEEGQPVSFNFNATSVIGQFTVSGAFSGGEAWLKELVQQQGLKEQKLVQQVIRTRLDALRNNDTVPSGQNSNNLDDLLNTNHAENNVGETKIVRLQITSQEVLSTGEVMVNAEGTSLEHDFDPLSANFEDEIEIENNIDLNINYSTPSASGGGYDIVVTEGVGKTAIVEGLVQKIVENNVPTFLQNALVYQLDMSSLIAGASFQGEFESRLKAVINKLKSSKEKIILFVDELHTIVGAGRTQGAMDASNILKPALAKEKVLRENIVGQDFAIKSVCDAILRSRVNIKDPNRPIGAFVFLGSTGVGKTELAKNIAKVICDSENNFFRFDMSEYSERHSVSKLVGSPPGYIGYEKGGTLTEKVYHNSYCVILIDEMEKAHSEVLNLFLQVMDNVGGEAAAAGAESAGASGAAGAAAGDAAGVLDRLEIYGAAGGAMADAEGAAGGASGGFSESAITGSEGETASGAGANEELEGISEEEAENNSSSFRDKLEEKAIIIVILIACGLYALAGSFSAFADAGAAGAGGLAGAEGGFEGAGSAGGFAEAEGGFAGAEGAEAGVSGAGAIAIIIVILIACGLYALAGSFSAFADAGAVGAEGGVAGAEAIIIVILIICGLYALAGSFSAFSDAGAAGAGGFC</sequence>
<dbReference type="InterPro" id="IPR028299">
    <property type="entry name" value="ClpA/B_CS2"/>
</dbReference>
<dbReference type="GO" id="GO:0034605">
    <property type="term" value="P:cellular response to heat"/>
    <property type="evidence" value="ECO:0007669"/>
    <property type="project" value="TreeGrafter"/>
</dbReference>
<evidence type="ECO:0000256" key="7">
    <source>
        <dbReference type="SAM" id="Phobius"/>
    </source>
</evidence>
<keyword evidence="5" id="KW-0143">Chaperone</keyword>
<evidence type="ECO:0000259" key="8">
    <source>
        <dbReference type="SMART" id="SM00382"/>
    </source>
</evidence>
<protein>
    <submittedName>
        <fullName evidence="9">Chaperone protein ClpB 2 like protein</fullName>
    </submittedName>
</protein>
<dbReference type="EMBL" id="JABXBU010000839">
    <property type="protein sequence ID" value="KAF8784111.1"/>
    <property type="molecule type" value="Genomic_DNA"/>
</dbReference>
<dbReference type="GO" id="GO:0006206">
    <property type="term" value="P:pyrimidine nucleobase metabolic process"/>
    <property type="evidence" value="ECO:0007669"/>
    <property type="project" value="InterPro"/>
</dbReference>
<dbReference type="GO" id="GO:0016887">
    <property type="term" value="F:ATP hydrolysis activity"/>
    <property type="evidence" value="ECO:0007669"/>
    <property type="project" value="InterPro"/>
</dbReference>
<evidence type="ECO:0000313" key="10">
    <source>
        <dbReference type="Proteomes" id="UP000807504"/>
    </source>
</evidence>
<dbReference type="InterPro" id="IPR003593">
    <property type="entry name" value="AAA+_ATPase"/>
</dbReference>
<dbReference type="SUPFAM" id="SSF52418">
    <property type="entry name" value="Nucleoside phosphorylase/phosphoribosyltransferase catalytic domain"/>
    <property type="match status" value="1"/>
</dbReference>
<keyword evidence="7" id="KW-1133">Transmembrane helix</keyword>
<dbReference type="Gene3D" id="3.40.1030.10">
    <property type="entry name" value="Nucleoside phosphorylase/phosphoribosyltransferase catalytic domain"/>
    <property type="match status" value="1"/>
</dbReference>
<dbReference type="InterPro" id="IPR000312">
    <property type="entry name" value="Glycosyl_Trfase_fam3"/>
</dbReference>
<dbReference type="Gene3D" id="3.40.50.300">
    <property type="entry name" value="P-loop containing nucleotide triphosphate hydrolases"/>
    <property type="match status" value="2"/>
</dbReference>
<dbReference type="InterPro" id="IPR027417">
    <property type="entry name" value="P-loop_NTPase"/>
</dbReference>
<dbReference type="PRINTS" id="PR00300">
    <property type="entry name" value="CLPPROTEASEA"/>
</dbReference>
<dbReference type="InterPro" id="IPR017872">
    <property type="entry name" value="Pyrmidine_PPase_CS"/>
</dbReference>
<feature type="region of interest" description="Disordered" evidence="6">
    <location>
        <begin position="897"/>
        <end position="917"/>
    </location>
</feature>
<accession>A0A8T0EZX0</accession>
<evidence type="ECO:0000256" key="6">
    <source>
        <dbReference type="SAM" id="MobiDB-lite"/>
    </source>
</evidence>
<dbReference type="PROSITE" id="PS00871">
    <property type="entry name" value="CLPAB_2"/>
    <property type="match status" value="1"/>
</dbReference>
<evidence type="ECO:0000256" key="3">
    <source>
        <dbReference type="ARBA" id="ARBA00022741"/>
    </source>
</evidence>
<dbReference type="GO" id="GO:0005524">
    <property type="term" value="F:ATP binding"/>
    <property type="evidence" value="ECO:0007669"/>
    <property type="project" value="UniProtKB-KW"/>
</dbReference>
<comment type="caution">
    <text evidence="9">The sequence shown here is derived from an EMBL/GenBank/DDBJ whole genome shotgun (WGS) entry which is preliminary data.</text>
</comment>
<keyword evidence="10" id="KW-1185">Reference proteome</keyword>
<keyword evidence="7" id="KW-0812">Transmembrane</keyword>
<feature type="transmembrane region" description="Helical" evidence="7">
    <location>
        <begin position="1049"/>
        <end position="1069"/>
    </location>
</feature>
<dbReference type="InterPro" id="IPR050130">
    <property type="entry name" value="ClpA_ClpB"/>
</dbReference>
<keyword evidence="4" id="KW-0067">ATP-binding</keyword>
<keyword evidence="7" id="KW-0472">Membrane</keyword>
<dbReference type="Pfam" id="PF00591">
    <property type="entry name" value="Glycos_transf_3"/>
    <property type="match status" value="1"/>
</dbReference>
<feature type="domain" description="AAA+ ATPase" evidence="8">
    <location>
        <begin position="601"/>
        <end position="721"/>
    </location>
</feature>
<name>A0A8T0EZX0_ARGBR</name>
<dbReference type="GO" id="GO:0005737">
    <property type="term" value="C:cytoplasm"/>
    <property type="evidence" value="ECO:0007669"/>
    <property type="project" value="TreeGrafter"/>
</dbReference>
<evidence type="ECO:0000256" key="1">
    <source>
        <dbReference type="ARBA" id="ARBA00022676"/>
    </source>
</evidence>
<evidence type="ECO:0000256" key="2">
    <source>
        <dbReference type="ARBA" id="ARBA00022679"/>
    </source>
</evidence>
<dbReference type="SMART" id="SM00382">
    <property type="entry name" value="AAA"/>
    <property type="match status" value="2"/>
</dbReference>